<keyword evidence="8 9" id="KW-0670">Pyruvate</keyword>
<dbReference type="OrthoDB" id="9803983at2"/>
<dbReference type="SUPFAM" id="SSF50692">
    <property type="entry name" value="ADC-like"/>
    <property type="match status" value="1"/>
</dbReference>
<evidence type="ECO:0000256" key="2">
    <source>
        <dbReference type="ARBA" id="ARBA00022655"/>
    </source>
</evidence>
<feature type="chain" id="PRO_5023404316" description="Aspartate 1-decarboxylase alpha chain" evidence="9 12">
    <location>
        <begin position="25"/>
        <end position="121"/>
    </location>
</feature>
<dbReference type="UniPathway" id="UPA00028">
    <property type="reaction ID" value="UER00002"/>
</dbReference>
<comment type="catalytic activity">
    <reaction evidence="9">
        <text>L-aspartate + H(+) = beta-alanine + CO2</text>
        <dbReference type="Rhea" id="RHEA:19497"/>
        <dbReference type="ChEBI" id="CHEBI:15378"/>
        <dbReference type="ChEBI" id="CHEBI:16526"/>
        <dbReference type="ChEBI" id="CHEBI:29991"/>
        <dbReference type="ChEBI" id="CHEBI:57966"/>
        <dbReference type="EC" id="4.1.1.11"/>
    </reaction>
</comment>
<feature type="binding site" evidence="9">
    <location>
        <position position="57"/>
    </location>
    <ligand>
        <name>substrate</name>
    </ligand>
</feature>
<dbReference type="PANTHER" id="PTHR21012">
    <property type="entry name" value="ASPARTATE 1-DECARBOXYLASE"/>
    <property type="match status" value="1"/>
</dbReference>
<dbReference type="HAMAP" id="MF_00446">
    <property type="entry name" value="PanD"/>
    <property type="match status" value="1"/>
</dbReference>
<evidence type="ECO:0000256" key="12">
    <source>
        <dbReference type="PIRSR" id="PIRSR006246-5"/>
    </source>
</evidence>
<feature type="chain" id="PRO_5023404315" description="Aspartate 1-decarboxylase beta chain" evidence="9 12">
    <location>
        <begin position="1"/>
        <end position="24"/>
    </location>
</feature>
<reference evidence="13 14" key="1">
    <citation type="submission" date="2019-02" db="EMBL/GenBank/DDBJ databases">
        <title>Deep-cultivation of Planctomycetes and their phenomic and genomic characterization uncovers novel biology.</title>
        <authorList>
            <person name="Wiegand S."/>
            <person name="Jogler M."/>
            <person name="Boedeker C."/>
            <person name="Pinto D."/>
            <person name="Vollmers J."/>
            <person name="Rivas-Marin E."/>
            <person name="Kohn T."/>
            <person name="Peeters S.H."/>
            <person name="Heuer A."/>
            <person name="Rast P."/>
            <person name="Oberbeckmann S."/>
            <person name="Bunk B."/>
            <person name="Jeske O."/>
            <person name="Meyerdierks A."/>
            <person name="Storesund J.E."/>
            <person name="Kallscheuer N."/>
            <person name="Luecker S."/>
            <person name="Lage O.M."/>
            <person name="Pohl T."/>
            <person name="Merkel B.J."/>
            <person name="Hornburger P."/>
            <person name="Mueller R.-W."/>
            <person name="Bruemmer F."/>
            <person name="Labrenz M."/>
            <person name="Spormann A.M."/>
            <person name="Op den Camp H."/>
            <person name="Overmann J."/>
            <person name="Amann R."/>
            <person name="Jetten M.S.M."/>
            <person name="Mascher T."/>
            <person name="Medema M.H."/>
            <person name="Devos D.P."/>
            <person name="Kaster A.-K."/>
            <person name="Ovreas L."/>
            <person name="Rohde M."/>
            <person name="Galperin M.Y."/>
            <person name="Jogler C."/>
        </authorList>
    </citation>
    <scope>NUCLEOTIDE SEQUENCE [LARGE SCALE GENOMIC DNA]</scope>
    <source>
        <strain evidence="13 14">ETA_A1</strain>
    </source>
</reference>
<comment type="subunit">
    <text evidence="9">Heterooctamer of four alpha and four beta subunits.</text>
</comment>
<keyword evidence="2 9" id="KW-0566">Pantothenate biosynthesis</keyword>
<comment type="caution">
    <text evidence="9">Lacks conserved residue(s) required for the propagation of feature annotation.</text>
</comment>
<dbReference type="PANTHER" id="PTHR21012:SF0">
    <property type="entry name" value="ASPARTATE 1-DECARBOXYLASE"/>
    <property type="match status" value="1"/>
</dbReference>
<organism evidence="13 14">
    <name type="scientific">Urbifossiella limnaea</name>
    <dbReference type="NCBI Taxonomy" id="2528023"/>
    <lineage>
        <taxon>Bacteria</taxon>
        <taxon>Pseudomonadati</taxon>
        <taxon>Planctomycetota</taxon>
        <taxon>Planctomycetia</taxon>
        <taxon>Gemmatales</taxon>
        <taxon>Gemmataceae</taxon>
        <taxon>Urbifossiella</taxon>
    </lineage>
</organism>
<evidence type="ECO:0000256" key="8">
    <source>
        <dbReference type="ARBA" id="ARBA00023317"/>
    </source>
</evidence>
<name>A0A517XZV0_9BACT</name>
<proteinExistence type="inferred from homology"/>
<dbReference type="Gene3D" id="2.40.40.20">
    <property type="match status" value="1"/>
</dbReference>
<dbReference type="GO" id="GO:0015940">
    <property type="term" value="P:pantothenate biosynthetic process"/>
    <property type="evidence" value="ECO:0007669"/>
    <property type="project" value="UniProtKB-UniRule"/>
</dbReference>
<comment type="subcellular location">
    <subcellularLocation>
        <location evidence="9">Cytoplasm</location>
    </subcellularLocation>
</comment>
<evidence type="ECO:0000256" key="4">
    <source>
        <dbReference type="ARBA" id="ARBA00022813"/>
    </source>
</evidence>
<dbReference type="GO" id="GO:0006523">
    <property type="term" value="P:alanine biosynthetic process"/>
    <property type="evidence" value="ECO:0007669"/>
    <property type="project" value="InterPro"/>
</dbReference>
<evidence type="ECO:0000256" key="6">
    <source>
        <dbReference type="ARBA" id="ARBA00023239"/>
    </source>
</evidence>
<evidence type="ECO:0000256" key="11">
    <source>
        <dbReference type="PIRSR" id="PIRSR006246-3"/>
    </source>
</evidence>
<dbReference type="PIRSF" id="PIRSF006246">
    <property type="entry name" value="Asp_decarbox"/>
    <property type="match status" value="1"/>
</dbReference>
<feature type="active site" description="Schiff-base intermediate with substrate; via pyruvic acid" evidence="9 10">
    <location>
        <position position="25"/>
    </location>
</feature>
<dbReference type="Pfam" id="PF02261">
    <property type="entry name" value="Asp_decarbox"/>
    <property type="match status" value="1"/>
</dbReference>
<evidence type="ECO:0000313" key="14">
    <source>
        <dbReference type="Proteomes" id="UP000319576"/>
    </source>
</evidence>
<comment type="similarity">
    <text evidence="9">Belongs to the PanD family.</text>
</comment>
<accession>A0A517XZV0</accession>
<comment type="PTM">
    <text evidence="9 11">Is synthesized initially as an inactive proenzyme, which is activated by self-cleavage at a specific serine bond to produce a beta-subunit with a hydroxyl group at its C-terminus and an alpha-subunit with a pyruvoyl group at its N-terminus.</text>
</comment>
<protein>
    <recommendedName>
        <fullName evidence="9">Aspartate 1-decarboxylase</fullName>
        <ecNumber evidence="9">4.1.1.11</ecNumber>
    </recommendedName>
    <alternativeName>
        <fullName evidence="9">Aspartate alpha-decarboxylase</fullName>
    </alternativeName>
    <component>
        <recommendedName>
            <fullName evidence="9">Aspartate 1-decarboxylase beta chain</fullName>
        </recommendedName>
    </component>
    <component>
        <recommendedName>
            <fullName evidence="9">Aspartate 1-decarboxylase alpha chain</fullName>
        </recommendedName>
    </component>
</protein>
<dbReference type="CDD" id="cd06919">
    <property type="entry name" value="Asp_decarbox"/>
    <property type="match status" value="1"/>
</dbReference>
<evidence type="ECO:0000313" key="13">
    <source>
        <dbReference type="EMBL" id="QDU23003.1"/>
    </source>
</evidence>
<comment type="cofactor">
    <cofactor evidence="9 10">
        <name>pyruvate</name>
        <dbReference type="ChEBI" id="CHEBI:15361"/>
    </cofactor>
    <text evidence="9 10">Binds 1 pyruvoyl group covalently per subunit.</text>
</comment>
<comment type="function">
    <text evidence="9">Catalyzes the pyruvoyl-dependent decarboxylation of aspartate to produce beta-alanine.</text>
</comment>
<dbReference type="KEGG" id="uli:ETAA1_49930"/>
<evidence type="ECO:0000256" key="1">
    <source>
        <dbReference type="ARBA" id="ARBA00022490"/>
    </source>
</evidence>
<evidence type="ECO:0000256" key="3">
    <source>
        <dbReference type="ARBA" id="ARBA00022793"/>
    </source>
</evidence>
<keyword evidence="4 9" id="KW-0068">Autocatalytic cleavage</keyword>
<keyword evidence="1 9" id="KW-0963">Cytoplasm</keyword>
<evidence type="ECO:0000256" key="9">
    <source>
        <dbReference type="HAMAP-Rule" id="MF_00446"/>
    </source>
</evidence>
<evidence type="ECO:0000256" key="10">
    <source>
        <dbReference type="PIRSR" id="PIRSR006246-1"/>
    </source>
</evidence>
<sequence>MQRVMMKSKLHRATVTAADLHYEGSITLDADLLDAADIFPNEQVHVWDVTNGARLVTYALRGERGSGVVQVNGAGAHLIRPGDVVIIATYAVLEDQEARAHEPLVVLVDAKNRPKDMRQIV</sequence>
<dbReference type="NCBIfam" id="TIGR00223">
    <property type="entry name" value="panD"/>
    <property type="match status" value="1"/>
</dbReference>
<keyword evidence="7 9" id="KW-0704">Schiff base</keyword>
<dbReference type="RefSeq" id="WP_145243107.1">
    <property type="nucleotide sequence ID" value="NZ_CP036273.1"/>
</dbReference>
<feature type="modified residue" description="Pyruvic acid (Ser)" evidence="9 11">
    <location>
        <position position="25"/>
    </location>
</feature>
<evidence type="ECO:0000256" key="7">
    <source>
        <dbReference type="ARBA" id="ARBA00023270"/>
    </source>
</evidence>
<dbReference type="GO" id="GO:0004068">
    <property type="term" value="F:aspartate 1-decarboxylase activity"/>
    <property type="evidence" value="ECO:0007669"/>
    <property type="project" value="UniProtKB-UniRule"/>
</dbReference>
<dbReference type="InterPro" id="IPR009010">
    <property type="entry name" value="Asp_de-COase-like_dom_sf"/>
</dbReference>
<keyword evidence="3 9" id="KW-0210">Decarboxylase</keyword>
<keyword evidence="14" id="KW-1185">Reference proteome</keyword>
<dbReference type="AlphaFoldDB" id="A0A517XZV0"/>
<dbReference type="Proteomes" id="UP000319576">
    <property type="component" value="Chromosome"/>
</dbReference>
<gene>
    <name evidence="9 13" type="primary">panD</name>
    <name evidence="13" type="ORF">ETAA1_49930</name>
</gene>
<keyword evidence="6 9" id="KW-0456">Lyase</keyword>
<dbReference type="EMBL" id="CP036273">
    <property type="protein sequence ID" value="QDU23003.1"/>
    <property type="molecule type" value="Genomic_DNA"/>
</dbReference>
<comment type="pathway">
    <text evidence="9">Cofactor biosynthesis; (R)-pantothenate biosynthesis; beta-alanine from L-aspartate: step 1/1.</text>
</comment>
<dbReference type="GO" id="GO:0005829">
    <property type="term" value="C:cytosol"/>
    <property type="evidence" value="ECO:0007669"/>
    <property type="project" value="TreeGrafter"/>
</dbReference>
<feature type="active site" description="Proton donor" evidence="9 10">
    <location>
        <position position="58"/>
    </location>
</feature>
<dbReference type="InterPro" id="IPR003190">
    <property type="entry name" value="Asp_decarbox"/>
</dbReference>
<evidence type="ECO:0000256" key="5">
    <source>
        <dbReference type="ARBA" id="ARBA00023145"/>
    </source>
</evidence>
<keyword evidence="5 9" id="KW-0865">Zymogen</keyword>
<dbReference type="EC" id="4.1.1.11" evidence="9"/>